<evidence type="ECO:0008006" key="4">
    <source>
        <dbReference type="Google" id="ProtNLM"/>
    </source>
</evidence>
<dbReference type="RefSeq" id="WP_111518390.1">
    <property type="nucleotide sequence ID" value="NZ_QKUB01000003.1"/>
</dbReference>
<evidence type="ECO:0000256" key="1">
    <source>
        <dbReference type="SAM" id="SignalP"/>
    </source>
</evidence>
<keyword evidence="3" id="KW-1185">Reference proteome</keyword>
<dbReference type="Proteomes" id="UP000249646">
    <property type="component" value="Unassembled WGS sequence"/>
</dbReference>
<organism evidence="2 3">
    <name type="scientific">Metamycoplasma auris</name>
    <dbReference type="NCBI Taxonomy" id="51363"/>
    <lineage>
        <taxon>Bacteria</taxon>
        <taxon>Bacillati</taxon>
        <taxon>Mycoplasmatota</taxon>
        <taxon>Mycoplasmoidales</taxon>
        <taxon>Metamycoplasmataceae</taxon>
        <taxon>Metamycoplasma</taxon>
    </lineage>
</organism>
<comment type="caution">
    <text evidence="2">The sequence shown here is derived from an EMBL/GenBank/DDBJ whole genome shotgun (WGS) entry which is preliminary data.</text>
</comment>
<feature type="chain" id="PRO_5015919160" description="Lipoprotein" evidence="1">
    <location>
        <begin position="29"/>
        <end position="226"/>
    </location>
</feature>
<dbReference type="OrthoDB" id="396666at2"/>
<accession>A0A2W7G2T0</accession>
<feature type="signal peptide" evidence="1">
    <location>
        <begin position="1"/>
        <end position="28"/>
    </location>
</feature>
<name>A0A2W7G2T0_9BACT</name>
<evidence type="ECO:0000313" key="2">
    <source>
        <dbReference type="EMBL" id="PZW00577.1"/>
    </source>
</evidence>
<gene>
    <name evidence="2" type="ORF">BCF89_10336</name>
</gene>
<dbReference type="AlphaFoldDB" id="A0A2W7G2T0"/>
<sequence>MNNKYRKISFSLPFIGASASLLSPLVLAATCSYDKPTISISEDSRHSYLNKKGERIIKGSALEFYNTNRQGVFNPIDSSDKFYKIFKDHNQNALNATHDPNHKPKIKGNFEFLKFNNLTAPYSYRIYSFRYPELVANIPGVAKRKKYTDYKNNPKAVYIVLYWTSKINEAPSNWVSDIVSRSAAHLNVGFSPERREEAPWPFVRGIINNEFWKNIIEPVVLIFDKE</sequence>
<proteinExistence type="predicted"/>
<evidence type="ECO:0000313" key="3">
    <source>
        <dbReference type="Proteomes" id="UP000249646"/>
    </source>
</evidence>
<protein>
    <recommendedName>
        <fullName evidence="4">Lipoprotein</fullName>
    </recommendedName>
</protein>
<keyword evidence="1" id="KW-0732">Signal</keyword>
<dbReference type="EMBL" id="QKUB01000003">
    <property type="protein sequence ID" value="PZW00577.1"/>
    <property type="molecule type" value="Genomic_DNA"/>
</dbReference>
<reference evidence="2 3" key="1">
    <citation type="submission" date="2018-06" db="EMBL/GenBank/DDBJ databases">
        <title>Genomic Encyclopedia of Archaeal and Bacterial Type Strains, Phase II (KMG-II): from individual species to whole genera.</title>
        <authorList>
            <person name="Goeker M."/>
        </authorList>
    </citation>
    <scope>NUCLEOTIDE SEQUENCE [LARGE SCALE GENOMIC DNA]</scope>
    <source>
        <strain evidence="2 3">ATCC 51348</strain>
    </source>
</reference>